<name>A0A5B7FGB5_PORTR</name>
<accession>A0A5B7FGB5</accession>
<keyword evidence="1" id="KW-0812">Transmembrane</keyword>
<evidence type="ECO:0000313" key="3">
    <source>
        <dbReference type="Proteomes" id="UP000324222"/>
    </source>
</evidence>
<evidence type="ECO:0000256" key="1">
    <source>
        <dbReference type="SAM" id="Phobius"/>
    </source>
</evidence>
<feature type="transmembrane region" description="Helical" evidence="1">
    <location>
        <begin position="45"/>
        <end position="63"/>
    </location>
</feature>
<reference evidence="2 3" key="1">
    <citation type="submission" date="2019-05" db="EMBL/GenBank/DDBJ databases">
        <title>Another draft genome of Portunus trituberculatus and its Hox gene families provides insights of decapod evolution.</title>
        <authorList>
            <person name="Jeong J.-H."/>
            <person name="Song I."/>
            <person name="Kim S."/>
            <person name="Choi T."/>
            <person name="Kim D."/>
            <person name="Ryu S."/>
            <person name="Kim W."/>
        </authorList>
    </citation>
    <scope>NUCLEOTIDE SEQUENCE [LARGE SCALE GENOMIC DNA]</scope>
    <source>
        <tissue evidence="2">Muscle</tissue>
    </source>
</reference>
<proteinExistence type="predicted"/>
<comment type="caution">
    <text evidence="2">The sequence shown here is derived from an EMBL/GenBank/DDBJ whole genome shotgun (WGS) entry which is preliminary data.</text>
</comment>
<sequence>MTREGKSEDNAYWSELGGLVGGWGGVFFFAILLSLYCRNSMHSSAITFFSFIFHHLIPLPPLILASYILLYGSSLSCKVVAAIRTFLVSGKQKSPKRRFPVLDPRLIFLVTRTRIRRWILFG</sequence>
<dbReference type="AlphaFoldDB" id="A0A5B7FGB5"/>
<feature type="transmembrane region" description="Helical" evidence="1">
    <location>
        <begin position="12"/>
        <end position="33"/>
    </location>
</feature>
<protein>
    <submittedName>
        <fullName evidence="2">Uncharacterized protein</fullName>
    </submittedName>
</protein>
<gene>
    <name evidence="2" type="ORF">E2C01_037154</name>
</gene>
<evidence type="ECO:0000313" key="2">
    <source>
        <dbReference type="EMBL" id="MPC43504.1"/>
    </source>
</evidence>
<keyword evidence="3" id="KW-1185">Reference proteome</keyword>
<dbReference type="Proteomes" id="UP000324222">
    <property type="component" value="Unassembled WGS sequence"/>
</dbReference>
<keyword evidence="1" id="KW-1133">Transmembrane helix</keyword>
<organism evidence="2 3">
    <name type="scientific">Portunus trituberculatus</name>
    <name type="common">Swimming crab</name>
    <name type="synonym">Neptunus trituberculatus</name>
    <dbReference type="NCBI Taxonomy" id="210409"/>
    <lineage>
        <taxon>Eukaryota</taxon>
        <taxon>Metazoa</taxon>
        <taxon>Ecdysozoa</taxon>
        <taxon>Arthropoda</taxon>
        <taxon>Crustacea</taxon>
        <taxon>Multicrustacea</taxon>
        <taxon>Malacostraca</taxon>
        <taxon>Eumalacostraca</taxon>
        <taxon>Eucarida</taxon>
        <taxon>Decapoda</taxon>
        <taxon>Pleocyemata</taxon>
        <taxon>Brachyura</taxon>
        <taxon>Eubrachyura</taxon>
        <taxon>Portunoidea</taxon>
        <taxon>Portunidae</taxon>
        <taxon>Portuninae</taxon>
        <taxon>Portunus</taxon>
    </lineage>
</organism>
<dbReference type="EMBL" id="VSRR010005858">
    <property type="protein sequence ID" value="MPC43504.1"/>
    <property type="molecule type" value="Genomic_DNA"/>
</dbReference>
<keyword evidence="1" id="KW-0472">Membrane</keyword>